<evidence type="ECO:0000313" key="8">
    <source>
        <dbReference type="EMBL" id="MYM18775.1"/>
    </source>
</evidence>
<dbReference type="PANTHER" id="PTHR43085">
    <property type="entry name" value="HEXOKINASE FAMILY MEMBER"/>
    <property type="match status" value="1"/>
</dbReference>
<evidence type="ECO:0000256" key="6">
    <source>
        <dbReference type="RuleBase" id="RU003704"/>
    </source>
</evidence>
<gene>
    <name evidence="8" type="ORF">GSY69_01965</name>
</gene>
<dbReference type="SUPFAM" id="SSF53613">
    <property type="entry name" value="Ribokinase-like"/>
    <property type="match status" value="1"/>
</dbReference>
<accession>A0A6N9H4B2</accession>
<dbReference type="AlphaFoldDB" id="A0A6N9H4B2"/>
<keyword evidence="9" id="KW-1185">Reference proteome</keyword>
<dbReference type="InterPro" id="IPR002173">
    <property type="entry name" value="Carboh/pur_kinase_PfkB_CS"/>
</dbReference>
<sequence>MDPRFLVIGEALIDIVETADGARAEHPGGSPANVALGLGRLGHRVELACALGADVRAERIAAHLAASGVGLGASLGAIARTSTAHARLNAAGAADYAFDLEWRFDAVAAPAADHLHTGSLAAQLAPGADAVLALLRARRDAASISFDPNIRPDLLADRAAARARCEEIVALADVVKASDEDLAHLYPGVPVDRALADWAGRGPVLAIATLGARGALACLPGGEPTALPARPVAVADTVGAGDSFMAGLLSGLADAGLLGVGGGGLRKPAGASAAGAFTAALGRATVCAALTVARAGADLPTRSQLPG</sequence>
<organism evidence="8 9">
    <name type="scientific">Brevibacterium rongguiense</name>
    <dbReference type="NCBI Taxonomy" id="2695267"/>
    <lineage>
        <taxon>Bacteria</taxon>
        <taxon>Bacillati</taxon>
        <taxon>Actinomycetota</taxon>
        <taxon>Actinomycetes</taxon>
        <taxon>Micrococcales</taxon>
        <taxon>Brevibacteriaceae</taxon>
        <taxon>Brevibacterium</taxon>
    </lineage>
</organism>
<dbReference type="Pfam" id="PF00294">
    <property type="entry name" value="PfkB"/>
    <property type="match status" value="1"/>
</dbReference>
<dbReference type="InterPro" id="IPR011611">
    <property type="entry name" value="PfkB_dom"/>
</dbReference>
<dbReference type="GO" id="GO:0006000">
    <property type="term" value="P:fructose metabolic process"/>
    <property type="evidence" value="ECO:0007669"/>
    <property type="project" value="UniProtKB-ARBA"/>
</dbReference>
<evidence type="ECO:0000256" key="3">
    <source>
        <dbReference type="ARBA" id="ARBA00022741"/>
    </source>
</evidence>
<evidence type="ECO:0000256" key="1">
    <source>
        <dbReference type="ARBA" id="ARBA00010688"/>
    </source>
</evidence>
<dbReference type="PRINTS" id="PR00990">
    <property type="entry name" value="RIBOKINASE"/>
</dbReference>
<evidence type="ECO:0000313" key="9">
    <source>
        <dbReference type="Proteomes" id="UP000469215"/>
    </source>
</evidence>
<dbReference type="PROSITE" id="PS00584">
    <property type="entry name" value="PFKB_KINASES_2"/>
    <property type="match status" value="1"/>
</dbReference>
<evidence type="ECO:0000256" key="5">
    <source>
        <dbReference type="ARBA" id="ARBA00022840"/>
    </source>
</evidence>
<dbReference type="Proteomes" id="UP000469215">
    <property type="component" value="Unassembled WGS sequence"/>
</dbReference>
<dbReference type="GO" id="GO:0008865">
    <property type="term" value="F:fructokinase activity"/>
    <property type="evidence" value="ECO:0007669"/>
    <property type="project" value="UniProtKB-ARBA"/>
</dbReference>
<evidence type="ECO:0000256" key="4">
    <source>
        <dbReference type="ARBA" id="ARBA00022777"/>
    </source>
</evidence>
<dbReference type="PROSITE" id="PS00583">
    <property type="entry name" value="PFKB_KINASES_1"/>
    <property type="match status" value="1"/>
</dbReference>
<keyword evidence="2 6" id="KW-0808">Transferase</keyword>
<name>A0A6N9H4B2_9MICO</name>
<dbReference type="InterPro" id="IPR002139">
    <property type="entry name" value="Ribo/fructo_kinase"/>
</dbReference>
<evidence type="ECO:0000256" key="2">
    <source>
        <dbReference type="ARBA" id="ARBA00022679"/>
    </source>
</evidence>
<comment type="similarity">
    <text evidence="1 6">Belongs to the carbohydrate kinase PfkB family.</text>
</comment>
<dbReference type="InterPro" id="IPR029056">
    <property type="entry name" value="Ribokinase-like"/>
</dbReference>
<comment type="caution">
    <text evidence="8">The sequence shown here is derived from an EMBL/GenBank/DDBJ whole genome shotgun (WGS) entry which is preliminary data.</text>
</comment>
<feature type="domain" description="Carbohydrate kinase PfkB" evidence="7">
    <location>
        <begin position="6"/>
        <end position="300"/>
    </location>
</feature>
<protein>
    <submittedName>
        <fullName evidence="8">Carbohydrate kinase</fullName>
    </submittedName>
</protein>
<dbReference type="RefSeq" id="WP_160952219.1">
    <property type="nucleotide sequence ID" value="NZ_WWEQ01000005.1"/>
</dbReference>
<dbReference type="GO" id="GO:0005524">
    <property type="term" value="F:ATP binding"/>
    <property type="evidence" value="ECO:0007669"/>
    <property type="project" value="UniProtKB-KW"/>
</dbReference>
<evidence type="ECO:0000259" key="7">
    <source>
        <dbReference type="Pfam" id="PF00294"/>
    </source>
</evidence>
<dbReference type="InterPro" id="IPR050306">
    <property type="entry name" value="PfkB_Carbo_kinase"/>
</dbReference>
<proteinExistence type="inferred from homology"/>
<keyword evidence="5" id="KW-0067">ATP-binding</keyword>
<reference evidence="8 9" key="1">
    <citation type="submission" date="2020-01" db="EMBL/GenBank/DDBJ databases">
        <authorList>
            <person name="Deng T."/>
        </authorList>
    </citation>
    <scope>NUCLEOTIDE SEQUENCE [LARGE SCALE GENOMIC DNA]</scope>
    <source>
        <strain evidence="8 9">5221</strain>
    </source>
</reference>
<dbReference type="PANTHER" id="PTHR43085:SF1">
    <property type="entry name" value="PSEUDOURIDINE KINASE-RELATED"/>
    <property type="match status" value="1"/>
</dbReference>
<dbReference type="Gene3D" id="3.40.1190.20">
    <property type="match status" value="1"/>
</dbReference>
<dbReference type="EMBL" id="WWEQ01000005">
    <property type="protein sequence ID" value="MYM18775.1"/>
    <property type="molecule type" value="Genomic_DNA"/>
</dbReference>
<keyword evidence="3" id="KW-0547">Nucleotide-binding</keyword>
<keyword evidence="4 6" id="KW-0418">Kinase</keyword>